<feature type="region of interest" description="Disordered" evidence="2">
    <location>
        <begin position="290"/>
        <end position="320"/>
    </location>
</feature>
<name>A0A8H6SH37_9AGAR</name>
<dbReference type="AlphaFoldDB" id="A0A8H6SH37"/>
<feature type="coiled-coil region" evidence="1">
    <location>
        <begin position="341"/>
        <end position="382"/>
    </location>
</feature>
<dbReference type="GO" id="GO:0003700">
    <property type="term" value="F:DNA-binding transcription factor activity"/>
    <property type="evidence" value="ECO:0007669"/>
    <property type="project" value="InterPro"/>
</dbReference>
<evidence type="ECO:0000259" key="3">
    <source>
        <dbReference type="PROSITE" id="PS00036"/>
    </source>
</evidence>
<dbReference type="GeneID" id="59347233"/>
<gene>
    <name evidence="4" type="ORF">MIND_00803800</name>
</gene>
<feature type="compositionally biased region" description="Low complexity" evidence="2">
    <location>
        <begin position="1"/>
        <end position="11"/>
    </location>
</feature>
<feature type="domain" description="BZIP" evidence="3">
    <location>
        <begin position="329"/>
        <end position="343"/>
    </location>
</feature>
<dbReference type="SUPFAM" id="SSF57959">
    <property type="entry name" value="Leucine zipper domain"/>
    <property type="match status" value="1"/>
</dbReference>
<proteinExistence type="predicted"/>
<dbReference type="InterPro" id="IPR046347">
    <property type="entry name" value="bZIP_sf"/>
</dbReference>
<evidence type="ECO:0000313" key="5">
    <source>
        <dbReference type="Proteomes" id="UP000636479"/>
    </source>
</evidence>
<organism evidence="4 5">
    <name type="scientific">Mycena indigotica</name>
    <dbReference type="NCBI Taxonomy" id="2126181"/>
    <lineage>
        <taxon>Eukaryota</taxon>
        <taxon>Fungi</taxon>
        <taxon>Dikarya</taxon>
        <taxon>Basidiomycota</taxon>
        <taxon>Agaricomycotina</taxon>
        <taxon>Agaricomycetes</taxon>
        <taxon>Agaricomycetidae</taxon>
        <taxon>Agaricales</taxon>
        <taxon>Marasmiineae</taxon>
        <taxon>Mycenaceae</taxon>
        <taxon>Mycena</taxon>
    </lineage>
</organism>
<keyword evidence="1" id="KW-0175">Coiled coil</keyword>
<dbReference type="InterPro" id="IPR004827">
    <property type="entry name" value="bZIP"/>
</dbReference>
<dbReference type="PROSITE" id="PS00036">
    <property type="entry name" value="BZIP_BASIC"/>
    <property type="match status" value="1"/>
</dbReference>
<feature type="region of interest" description="Disordered" evidence="2">
    <location>
        <begin position="1"/>
        <end position="32"/>
    </location>
</feature>
<evidence type="ECO:0000256" key="1">
    <source>
        <dbReference type="SAM" id="Coils"/>
    </source>
</evidence>
<dbReference type="CDD" id="cd14686">
    <property type="entry name" value="bZIP"/>
    <property type="match status" value="1"/>
</dbReference>
<comment type="caution">
    <text evidence="4">The sequence shown here is derived from an EMBL/GenBank/DDBJ whole genome shotgun (WGS) entry which is preliminary data.</text>
</comment>
<evidence type="ECO:0000256" key="2">
    <source>
        <dbReference type="SAM" id="MobiDB-lite"/>
    </source>
</evidence>
<accession>A0A8H6SH37</accession>
<protein>
    <submittedName>
        <fullName evidence="4">Ectomycorrhiza-regulated protein</fullName>
    </submittedName>
</protein>
<reference evidence="4" key="1">
    <citation type="submission" date="2020-05" db="EMBL/GenBank/DDBJ databases">
        <title>Mycena genomes resolve the evolution of fungal bioluminescence.</title>
        <authorList>
            <person name="Tsai I.J."/>
        </authorList>
    </citation>
    <scope>NUCLEOTIDE SEQUENCE</scope>
    <source>
        <strain evidence="4">171206Taipei</strain>
    </source>
</reference>
<dbReference type="Gene3D" id="3.30.160.60">
    <property type="entry name" value="Classic Zinc Finger"/>
    <property type="match status" value="1"/>
</dbReference>
<dbReference type="Proteomes" id="UP000636479">
    <property type="component" value="Unassembled WGS sequence"/>
</dbReference>
<dbReference type="OrthoDB" id="2257100at2759"/>
<sequence length="385" mass="42434">MSSSSEPSYESWGFTTSSPGSRGDCDFESESLLPRHPGRPIYGSATGLSHWLQVTADPVAMPIPGIISWTTHDSRFELEKESIFSESGYLQATTNTRSSDMPVTASAQFPNVSVGGGDNLQVAEYERNISYLSFSEATDKLQVADTSRSINPPYINGVFTTLHPANSDNYFSNDIAASHPTSSEPKSKFDFDDCSCPFAGDSDNSAALCTGTANLNDISAAGLHPPALAPFTGPGPRLDFSPFQFVNFEPPIHPASAFPQSISTRRSRPCPTGFKFGFNTKSLVPIDAPIQKKRQHTSKTTSTGQRELVEDEEPHQEEKTEQEIMAEIKRLKNTLSARRTRKRKVAHLNRLQDELQILQGEVRTLNSMNRKLKEQLSRANRMQSP</sequence>
<dbReference type="EMBL" id="JACAZF010000007">
    <property type="protein sequence ID" value="KAF7298571.1"/>
    <property type="molecule type" value="Genomic_DNA"/>
</dbReference>
<dbReference type="RefSeq" id="XP_037217959.1">
    <property type="nucleotide sequence ID" value="XM_037364717.1"/>
</dbReference>
<keyword evidence="5" id="KW-1185">Reference proteome</keyword>
<evidence type="ECO:0000313" key="4">
    <source>
        <dbReference type="EMBL" id="KAF7298571.1"/>
    </source>
</evidence>